<proteinExistence type="predicted"/>
<name>A0AAI9EEP6_9PEZI</name>
<organism evidence="1 2">
    <name type="scientific">Lecanosticta acicola</name>
    <dbReference type="NCBI Taxonomy" id="111012"/>
    <lineage>
        <taxon>Eukaryota</taxon>
        <taxon>Fungi</taxon>
        <taxon>Dikarya</taxon>
        <taxon>Ascomycota</taxon>
        <taxon>Pezizomycotina</taxon>
        <taxon>Dothideomycetes</taxon>
        <taxon>Dothideomycetidae</taxon>
        <taxon>Mycosphaerellales</taxon>
        <taxon>Mycosphaerellaceae</taxon>
        <taxon>Lecanosticta</taxon>
    </lineage>
</organism>
<keyword evidence="2" id="KW-1185">Reference proteome</keyword>
<evidence type="ECO:0000313" key="1">
    <source>
        <dbReference type="EMBL" id="CAK4033697.1"/>
    </source>
</evidence>
<protein>
    <submittedName>
        <fullName evidence="1">Uncharacterized protein</fullName>
    </submittedName>
</protein>
<sequence>MASPITGTPYLPEEILQLIFEQLKISLDRKGYNDKRQTRATLATACLASKQCRRLAQPVLYHTIDLESAYGEDEKFYRLSDTLARSSFLSGLVHELKVEYWDFRPGTDLDPFDDGGTYETKHMLESSRPEFERAMGSMRDFVHPIRSTRSGTLLQAAYAGSLDAHLAFILTQCRNLERLGLTIPVDFDESWVSAVLEHAAAMCHLTNASAPSGSSTLASGSLLPCLKQFDTEHWDTENATDITDISDILGITTLTKYHGFAVDVTPGENPLKIKPYTLEKIELLYSIIDGEGLARLLSCCPKLSSLSIEWGGATVGDCEISWDAIGTALREHGRGMKRLQFDYTHSMLFEQGDDEPVHPPLGDLKPLTSLTYLEVPAVALFGQDDDLVEGYPHFELPILADNLPASLKTLKIMQWGELDEEMHDEDVLKKSLIGALVAESRLQNLSTVRIQGSQFTAEDFEEVEGWRVSLDNQFWVVLKKKQQQQRDTEAEG</sequence>
<dbReference type="Proteomes" id="UP001296104">
    <property type="component" value="Unassembled WGS sequence"/>
</dbReference>
<reference evidence="1" key="1">
    <citation type="submission" date="2023-11" db="EMBL/GenBank/DDBJ databases">
        <authorList>
            <person name="Alioto T."/>
            <person name="Alioto T."/>
            <person name="Gomez Garrido J."/>
        </authorList>
    </citation>
    <scope>NUCLEOTIDE SEQUENCE</scope>
</reference>
<gene>
    <name evidence="1" type="ORF">LECACI_7A008855</name>
</gene>
<accession>A0AAI9EEP6</accession>
<dbReference type="Gene3D" id="3.80.10.10">
    <property type="entry name" value="Ribonuclease Inhibitor"/>
    <property type="match status" value="1"/>
</dbReference>
<dbReference type="AlphaFoldDB" id="A0AAI9EEP6"/>
<comment type="caution">
    <text evidence="1">The sequence shown here is derived from an EMBL/GenBank/DDBJ whole genome shotgun (WGS) entry which is preliminary data.</text>
</comment>
<dbReference type="EMBL" id="CAVMBE010000091">
    <property type="protein sequence ID" value="CAK4033697.1"/>
    <property type="molecule type" value="Genomic_DNA"/>
</dbReference>
<evidence type="ECO:0000313" key="2">
    <source>
        <dbReference type="Proteomes" id="UP001296104"/>
    </source>
</evidence>
<dbReference type="InterPro" id="IPR032675">
    <property type="entry name" value="LRR_dom_sf"/>
</dbReference>